<protein>
    <submittedName>
        <fullName evidence="3">6-phospho-3-hexuloisomerase</fullName>
    </submittedName>
</protein>
<keyword evidence="3" id="KW-0413">Isomerase</keyword>
<dbReference type="OrthoDB" id="9797832at2"/>
<dbReference type="GO" id="GO:0097367">
    <property type="term" value="F:carbohydrate derivative binding"/>
    <property type="evidence" value="ECO:0007669"/>
    <property type="project" value="InterPro"/>
</dbReference>
<dbReference type="PROSITE" id="PS51464">
    <property type="entry name" value="SIS"/>
    <property type="match status" value="1"/>
</dbReference>
<dbReference type="GO" id="GO:0016853">
    <property type="term" value="F:isomerase activity"/>
    <property type="evidence" value="ECO:0007669"/>
    <property type="project" value="UniProtKB-KW"/>
</dbReference>
<dbReference type="RefSeq" id="WP_090874450.1">
    <property type="nucleotide sequence ID" value="NZ_FMXQ01000001.1"/>
</dbReference>
<evidence type="ECO:0000313" key="3">
    <source>
        <dbReference type="EMBL" id="SDB04806.1"/>
    </source>
</evidence>
<dbReference type="InterPro" id="IPR017552">
    <property type="entry name" value="PHI/rmpB"/>
</dbReference>
<evidence type="ECO:0000259" key="2">
    <source>
        <dbReference type="PROSITE" id="PS51464"/>
    </source>
</evidence>
<dbReference type="Proteomes" id="UP000199071">
    <property type="component" value="Unassembled WGS sequence"/>
</dbReference>
<evidence type="ECO:0000313" key="4">
    <source>
        <dbReference type="Proteomes" id="UP000199071"/>
    </source>
</evidence>
<dbReference type="CDD" id="cd05005">
    <property type="entry name" value="SIS_PHI"/>
    <property type="match status" value="1"/>
</dbReference>
<name>A0A1G6A912_9HYPH</name>
<dbReference type="InterPro" id="IPR001347">
    <property type="entry name" value="SIS_dom"/>
</dbReference>
<dbReference type="Gene3D" id="3.40.50.10490">
    <property type="entry name" value="Glucose-6-phosphate isomerase like protein, domain 1"/>
    <property type="match status" value="1"/>
</dbReference>
<dbReference type="PANTHER" id="PTHR43443">
    <property type="entry name" value="3-HEXULOSE-6-PHOSPHATE ISOMERASE"/>
    <property type="match status" value="1"/>
</dbReference>
<gene>
    <name evidence="3" type="ORF">SAMN02982931_00311</name>
</gene>
<reference evidence="3 4" key="1">
    <citation type="submission" date="2016-10" db="EMBL/GenBank/DDBJ databases">
        <authorList>
            <person name="de Groot N.N."/>
        </authorList>
    </citation>
    <scope>NUCLEOTIDE SEQUENCE [LARGE SCALE GENOMIC DNA]</scope>
    <source>
        <strain evidence="3 4">ATCC 35022</strain>
    </source>
</reference>
<dbReference type="GO" id="GO:1901135">
    <property type="term" value="P:carbohydrate derivative metabolic process"/>
    <property type="evidence" value="ECO:0007669"/>
    <property type="project" value="InterPro"/>
</dbReference>
<dbReference type="EMBL" id="FMXQ01000001">
    <property type="protein sequence ID" value="SDB04806.1"/>
    <property type="molecule type" value="Genomic_DNA"/>
</dbReference>
<organism evidence="3 4">
    <name type="scientific">Bauldia litoralis</name>
    <dbReference type="NCBI Taxonomy" id="665467"/>
    <lineage>
        <taxon>Bacteria</taxon>
        <taxon>Pseudomonadati</taxon>
        <taxon>Pseudomonadota</taxon>
        <taxon>Alphaproteobacteria</taxon>
        <taxon>Hyphomicrobiales</taxon>
        <taxon>Kaistiaceae</taxon>
        <taxon>Bauldia</taxon>
    </lineage>
</organism>
<dbReference type="AlphaFoldDB" id="A0A1G6A912"/>
<feature type="domain" description="SIS" evidence="2">
    <location>
        <begin position="31"/>
        <end position="174"/>
    </location>
</feature>
<dbReference type="PANTHER" id="PTHR43443:SF1">
    <property type="entry name" value="3-HEXULOSE-6-PHOSPHATE ISOMERASE"/>
    <property type="match status" value="1"/>
</dbReference>
<comment type="similarity">
    <text evidence="1">Belongs to the SIS family. PHI subfamily.</text>
</comment>
<proteinExistence type="inferred from homology"/>
<dbReference type="SUPFAM" id="SSF53697">
    <property type="entry name" value="SIS domain"/>
    <property type="match status" value="1"/>
</dbReference>
<accession>A0A1G6A912</accession>
<sequence length="187" mass="19529">MDQTLSQLGHAALADLSKVFDALPDDAADPLIEAILGAKRIAIHGLGREGLAMKGFVMRLFHMGRDVHVVGDMTTPPLGPGDLLIVSVGPGSLGTMDALLDIASAAGATTAVVTAVPDGPTSRRADILLVIPAQTMANDQGGAVSVLPMGSLFEVAQTILFELIILNLRERTGETAETMRARHTNLE</sequence>
<evidence type="ECO:0000256" key="1">
    <source>
        <dbReference type="ARBA" id="ARBA00009235"/>
    </source>
</evidence>
<dbReference type="STRING" id="665467.SAMN02982931_00311"/>
<keyword evidence="4" id="KW-1185">Reference proteome</keyword>
<dbReference type="InterPro" id="IPR046348">
    <property type="entry name" value="SIS_dom_sf"/>
</dbReference>
<dbReference type="Pfam" id="PF01380">
    <property type="entry name" value="SIS"/>
    <property type="match status" value="1"/>
</dbReference>